<reference evidence="1 3" key="1">
    <citation type="journal article" date="2014" name="BMC Genomics">
        <title>Genome sequence of Anopheles sinensis provides insight into genetics basis of mosquito competence for malaria parasites.</title>
        <authorList>
            <person name="Zhou D."/>
            <person name="Zhang D."/>
            <person name="Ding G."/>
            <person name="Shi L."/>
            <person name="Hou Q."/>
            <person name="Ye Y."/>
            <person name="Xu Y."/>
            <person name="Zhou H."/>
            <person name="Xiong C."/>
            <person name="Li S."/>
            <person name="Yu J."/>
            <person name="Hong S."/>
            <person name="Yu X."/>
            <person name="Zou P."/>
            <person name="Chen C."/>
            <person name="Chang X."/>
            <person name="Wang W."/>
            <person name="Lv Y."/>
            <person name="Sun Y."/>
            <person name="Ma L."/>
            <person name="Shen B."/>
            <person name="Zhu C."/>
        </authorList>
    </citation>
    <scope>NUCLEOTIDE SEQUENCE [LARGE SCALE GENOMIC DNA]</scope>
</reference>
<reference evidence="2" key="2">
    <citation type="submission" date="2020-05" db="UniProtKB">
        <authorList>
            <consortium name="EnsemblMetazoa"/>
        </authorList>
    </citation>
    <scope>IDENTIFICATION</scope>
</reference>
<proteinExistence type="predicted"/>
<evidence type="ECO:0000313" key="1">
    <source>
        <dbReference type="EMBL" id="KFB43373.1"/>
    </source>
</evidence>
<dbReference type="Proteomes" id="UP000030765">
    <property type="component" value="Unassembled WGS sequence"/>
</dbReference>
<keyword evidence="3" id="KW-1185">Reference proteome</keyword>
<evidence type="ECO:0000313" key="2">
    <source>
        <dbReference type="EnsemblMetazoa" id="ASIC011195-PA"/>
    </source>
</evidence>
<organism evidence="1">
    <name type="scientific">Anopheles sinensis</name>
    <name type="common">Mosquito</name>
    <dbReference type="NCBI Taxonomy" id="74873"/>
    <lineage>
        <taxon>Eukaryota</taxon>
        <taxon>Metazoa</taxon>
        <taxon>Ecdysozoa</taxon>
        <taxon>Arthropoda</taxon>
        <taxon>Hexapoda</taxon>
        <taxon>Insecta</taxon>
        <taxon>Pterygota</taxon>
        <taxon>Neoptera</taxon>
        <taxon>Endopterygota</taxon>
        <taxon>Diptera</taxon>
        <taxon>Nematocera</taxon>
        <taxon>Culicoidea</taxon>
        <taxon>Culicidae</taxon>
        <taxon>Anophelinae</taxon>
        <taxon>Anopheles</taxon>
    </lineage>
</organism>
<accession>A0A084VZH9</accession>
<dbReference type="EnsemblMetazoa" id="ASIC011195-RA">
    <property type="protein sequence ID" value="ASIC011195-PA"/>
    <property type="gene ID" value="ASIC011195"/>
</dbReference>
<sequence>MVQRPWAWEADIESGSEIHNRFSGPTLHRPQSLPLCNWYRQTFPCKSSPVELVPELLGKGGWRSLDDSPGFRVPVWKASCSLAVQIVYRMVLERNVTPTRHDDYSVTSLARPGFATLLGVVAFQTTSATWQRHGV</sequence>
<name>A0A084VZH9_ANOSI</name>
<evidence type="ECO:0000313" key="3">
    <source>
        <dbReference type="Proteomes" id="UP000030765"/>
    </source>
</evidence>
<dbReference type="EMBL" id="ATLV01018842">
    <property type="status" value="NOT_ANNOTATED_CDS"/>
    <property type="molecule type" value="Genomic_DNA"/>
</dbReference>
<dbReference type="VEuPathDB" id="VectorBase:ASIC011195"/>
<dbReference type="AlphaFoldDB" id="A0A084VZH9"/>
<gene>
    <name evidence="1" type="ORF">ZHAS_00011195</name>
</gene>
<protein>
    <submittedName>
        <fullName evidence="1 2">ATPase</fullName>
    </submittedName>
</protein>
<dbReference type="EMBL" id="KE525251">
    <property type="protein sequence ID" value="KFB43373.1"/>
    <property type="molecule type" value="Genomic_DNA"/>
</dbReference>